<dbReference type="Gene3D" id="1.20.5.3310">
    <property type="match status" value="1"/>
</dbReference>
<dbReference type="PANTHER" id="PTHR42982">
    <property type="entry name" value="SEC-INDEPENDENT PROTEIN TRANSLOCASE PROTEIN TATA"/>
    <property type="match status" value="1"/>
</dbReference>
<evidence type="ECO:0000256" key="4">
    <source>
        <dbReference type="ARBA" id="ARBA00022692"/>
    </source>
</evidence>
<evidence type="ECO:0000256" key="9">
    <source>
        <dbReference type="SAM" id="MobiDB-lite"/>
    </source>
</evidence>
<evidence type="ECO:0000256" key="7">
    <source>
        <dbReference type="ARBA" id="ARBA00023010"/>
    </source>
</evidence>
<dbReference type="AlphaFoldDB" id="A0A382WTP9"/>
<evidence type="ECO:0000256" key="6">
    <source>
        <dbReference type="ARBA" id="ARBA00022989"/>
    </source>
</evidence>
<evidence type="ECO:0000256" key="2">
    <source>
        <dbReference type="ARBA" id="ARBA00022448"/>
    </source>
</evidence>
<proteinExistence type="inferred from homology"/>
<dbReference type="GO" id="GO:0005886">
    <property type="term" value="C:plasma membrane"/>
    <property type="evidence" value="ECO:0007669"/>
    <property type="project" value="UniProtKB-SubCell"/>
</dbReference>
<reference evidence="11" key="1">
    <citation type="submission" date="2018-05" db="EMBL/GenBank/DDBJ databases">
        <authorList>
            <person name="Lanie J.A."/>
            <person name="Ng W.-L."/>
            <person name="Kazmierczak K.M."/>
            <person name="Andrzejewski T.M."/>
            <person name="Davidsen T.M."/>
            <person name="Wayne K.J."/>
            <person name="Tettelin H."/>
            <person name="Glass J.I."/>
            <person name="Rusch D."/>
            <person name="Podicherti R."/>
            <person name="Tsui H.-C.T."/>
            <person name="Winkler M.E."/>
        </authorList>
    </citation>
    <scope>NUCLEOTIDE SEQUENCE</scope>
</reference>
<dbReference type="InterPro" id="IPR006312">
    <property type="entry name" value="TatA/E"/>
</dbReference>
<evidence type="ECO:0000313" key="11">
    <source>
        <dbReference type="EMBL" id="SVD61618.1"/>
    </source>
</evidence>
<dbReference type="GO" id="GO:0043953">
    <property type="term" value="P:protein transport by the Tat complex"/>
    <property type="evidence" value="ECO:0007669"/>
    <property type="project" value="InterPro"/>
</dbReference>
<evidence type="ECO:0000256" key="10">
    <source>
        <dbReference type="SAM" id="Phobius"/>
    </source>
</evidence>
<protein>
    <recommendedName>
        <fullName evidence="12">Sec-independent protein translocase protein TatA</fullName>
    </recommendedName>
</protein>
<keyword evidence="3" id="KW-1003">Cell membrane</keyword>
<keyword evidence="6 10" id="KW-1133">Transmembrane helix</keyword>
<comment type="subcellular location">
    <subcellularLocation>
        <location evidence="1">Cell membrane</location>
        <topology evidence="1">Single-pass membrane protein</topology>
    </subcellularLocation>
</comment>
<accession>A0A382WTP9</accession>
<keyword evidence="8 10" id="KW-0472">Membrane</keyword>
<keyword evidence="2" id="KW-0813">Transport</keyword>
<keyword evidence="5" id="KW-0653">Protein transport</keyword>
<keyword evidence="7" id="KW-0811">Translocation</keyword>
<keyword evidence="4 10" id="KW-0812">Transmembrane</keyword>
<dbReference type="Pfam" id="PF02416">
    <property type="entry name" value="TatA_B_E"/>
    <property type="match status" value="1"/>
</dbReference>
<dbReference type="NCBIfam" id="TIGR01411">
    <property type="entry name" value="tatAE"/>
    <property type="match status" value="1"/>
</dbReference>
<evidence type="ECO:0008006" key="12">
    <source>
        <dbReference type="Google" id="ProtNLM"/>
    </source>
</evidence>
<name>A0A382WTP9_9ZZZZ</name>
<evidence type="ECO:0000256" key="8">
    <source>
        <dbReference type="ARBA" id="ARBA00023136"/>
    </source>
</evidence>
<evidence type="ECO:0000256" key="3">
    <source>
        <dbReference type="ARBA" id="ARBA00022475"/>
    </source>
</evidence>
<dbReference type="EMBL" id="UINC01162071">
    <property type="protein sequence ID" value="SVD61618.1"/>
    <property type="molecule type" value="Genomic_DNA"/>
</dbReference>
<organism evidence="11">
    <name type="scientific">marine metagenome</name>
    <dbReference type="NCBI Taxonomy" id="408172"/>
    <lineage>
        <taxon>unclassified sequences</taxon>
        <taxon>metagenomes</taxon>
        <taxon>ecological metagenomes</taxon>
    </lineage>
</organism>
<gene>
    <name evidence="11" type="ORF">METZ01_LOCUS414472</name>
</gene>
<dbReference type="HAMAP" id="MF_00236">
    <property type="entry name" value="TatA_E"/>
    <property type="match status" value="1"/>
</dbReference>
<feature type="region of interest" description="Disordered" evidence="9">
    <location>
        <begin position="61"/>
        <end position="93"/>
    </location>
</feature>
<dbReference type="InterPro" id="IPR003369">
    <property type="entry name" value="TatA/B/E"/>
</dbReference>
<dbReference type="PANTHER" id="PTHR42982:SF1">
    <property type="entry name" value="SEC-INDEPENDENT PROTEIN TRANSLOCASE PROTEIN TATA"/>
    <property type="match status" value="1"/>
</dbReference>
<evidence type="ECO:0000256" key="1">
    <source>
        <dbReference type="ARBA" id="ARBA00004162"/>
    </source>
</evidence>
<feature type="transmembrane region" description="Helical" evidence="10">
    <location>
        <begin position="12"/>
        <end position="30"/>
    </location>
</feature>
<sequence>MNFPNEGILAMLSGWEIFMIAMVLLLLFGAKRLPELFRSMGKATKEFQKARTEVEDDIRTVMHQDSSIDHQETDQHAEEAHTEPVSEPEKERS</sequence>
<evidence type="ECO:0000256" key="5">
    <source>
        <dbReference type="ARBA" id="ARBA00022927"/>
    </source>
</evidence>